<organism evidence="2 3">
    <name type="scientific">Aegilops tauschii subsp. strangulata</name>
    <name type="common">Goatgrass</name>
    <dbReference type="NCBI Taxonomy" id="200361"/>
    <lineage>
        <taxon>Eukaryota</taxon>
        <taxon>Viridiplantae</taxon>
        <taxon>Streptophyta</taxon>
        <taxon>Embryophyta</taxon>
        <taxon>Tracheophyta</taxon>
        <taxon>Spermatophyta</taxon>
        <taxon>Magnoliopsida</taxon>
        <taxon>Liliopsida</taxon>
        <taxon>Poales</taxon>
        <taxon>Poaceae</taxon>
        <taxon>BOP clade</taxon>
        <taxon>Pooideae</taxon>
        <taxon>Triticodae</taxon>
        <taxon>Triticeae</taxon>
        <taxon>Triticinae</taxon>
        <taxon>Aegilops</taxon>
    </lineage>
</organism>
<name>A0A452YB05_AEGTS</name>
<dbReference type="AlphaFoldDB" id="A0A452YB05"/>
<reference evidence="3" key="2">
    <citation type="journal article" date="2017" name="Nat. Plants">
        <title>The Aegilops tauschii genome reveals multiple impacts of transposons.</title>
        <authorList>
            <person name="Zhao G."/>
            <person name="Zou C."/>
            <person name="Li K."/>
            <person name="Wang K."/>
            <person name="Li T."/>
            <person name="Gao L."/>
            <person name="Zhang X."/>
            <person name="Wang H."/>
            <person name="Yang Z."/>
            <person name="Liu X."/>
            <person name="Jiang W."/>
            <person name="Mao L."/>
            <person name="Kong X."/>
            <person name="Jiao Y."/>
            <person name="Jia J."/>
        </authorList>
    </citation>
    <scope>NUCLEOTIDE SEQUENCE [LARGE SCALE GENOMIC DNA]</scope>
    <source>
        <strain evidence="3">cv. AL8/78</strain>
    </source>
</reference>
<feature type="compositionally biased region" description="Basic and acidic residues" evidence="1">
    <location>
        <begin position="67"/>
        <end position="85"/>
    </location>
</feature>
<reference evidence="2" key="5">
    <citation type="journal article" date="2021" name="G3 (Bethesda)">
        <title>Aegilops tauschii genome assembly Aet v5.0 features greater sequence contiguity and improved annotation.</title>
        <authorList>
            <person name="Wang L."/>
            <person name="Zhu T."/>
            <person name="Rodriguez J.C."/>
            <person name="Deal K.R."/>
            <person name="Dubcovsky J."/>
            <person name="McGuire P.E."/>
            <person name="Lux T."/>
            <person name="Spannagl M."/>
            <person name="Mayer K.F.X."/>
            <person name="Baldrich P."/>
            <person name="Meyers B.C."/>
            <person name="Huo N."/>
            <person name="Gu Y.Q."/>
            <person name="Zhou H."/>
            <person name="Devos K.M."/>
            <person name="Bennetzen J.L."/>
            <person name="Unver T."/>
            <person name="Budak H."/>
            <person name="Gulick P.J."/>
            <person name="Galiba G."/>
            <person name="Kalapos B."/>
            <person name="Nelson D.R."/>
            <person name="Li P."/>
            <person name="You F.M."/>
            <person name="Luo M.C."/>
            <person name="Dvorak J."/>
        </authorList>
    </citation>
    <scope>NUCLEOTIDE SEQUENCE [LARGE SCALE GENOMIC DNA]</scope>
    <source>
        <strain evidence="2">cv. AL8/78</strain>
    </source>
</reference>
<evidence type="ECO:0008006" key="4">
    <source>
        <dbReference type="Google" id="ProtNLM"/>
    </source>
</evidence>
<dbReference type="Gramene" id="AET1Gv20360200.2">
    <property type="protein sequence ID" value="AET1Gv20360200.2"/>
    <property type="gene ID" value="AET1Gv20360200"/>
</dbReference>
<dbReference type="GO" id="GO:0046872">
    <property type="term" value="F:metal ion binding"/>
    <property type="evidence" value="ECO:0007669"/>
    <property type="project" value="InterPro"/>
</dbReference>
<dbReference type="EnsemblPlants" id="AET1Gv20360200.2">
    <property type="protein sequence ID" value="AET1Gv20360200.2"/>
    <property type="gene ID" value="AET1Gv20360200"/>
</dbReference>
<dbReference type="SUPFAM" id="SSF55008">
    <property type="entry name" value="HMA, heavy metal-associated domain"/>
    <property type="match status" value="1"/>
</dbReference>
<reference evidence="2" key="4">
    <citation type="submission" date="2019-03" db="UniProtKB">
        <authorList>
            <consortium name="EnsemblPlants"/>
        </authorList>
    </citation>
    <scope>IDENTIFICATION</scope>
</reference>
<protein>
    <recommendedName>
        <fullName evidence="4">HMA domain-containing protein</fullName>
    </recommendedName>
</protein>
<accession>A0A452YB05</accession>
<keyword evidence="3" id="KW-1185">Reference proteome</keyword>
<reference evidence="3" key="1">
    <citation type="journal article" date="2014" name="Science">
        <title>Ancient hybridizations among the ancestral genomes of bread wheat.</title>
        <authorList>
            <consortium name="International Wheat Genome Sequencing Consortium,"/>
            <person name="Marcussen T."/>
            <person name="Sandve S.R."/>
            <person name="Heier L."/>
            <person name="Spannagl M."/>
            <person name="Pfeifer M."/>
            <person name="Jakobsen K.S."/>
            <person name="Wulff B.B."/>
            <person name="Steuernagel B."/>
            <person name="Mayer K.F."/>
            <person name="Olsen O.A."/>
        </authorList>
    </citation>
    <scope>NUCLEOTIDE SEQUENCE [LARGE SCALE GENOMIC DNA]</scope>
    <source>
        <strain evidence="3">cv. AL8/78</strain>
    </source>
</reference>
<evidence type="ECO:0000256" key="1">
    <source>
        <dbReference type="SAM" id="MobiDB-lite"/>
    </source>
</evidence>
<dbReference type="Proteomes" id="UP000015105">
    <property type="component" value="Chromosome 1D"/>
</dbReference>
<reference evidence="2" key="3">
    <citation type="journal article" date="2017" name="Nature">
        <title>Genome sequence of the progenitor of the wheat D genome Aegilops tauschii.</title>
        <authorList>
            <person name="Luo M.C."/>
            <person name="Gu Y.Q."/>
            <person name="Puiu D."/>
            <person name="Wang H."/>
            <person name="Twardziok S.O."/>
            <person name="Deal K.R."/>
            <person name="Huo N."/>
            <person name="Zhu T."/>
            <person name="Wang L."/>
            <person name="Wang Y."/>
            <person name="McGuire P.E."/>
            <person name="Liu S."/>
            <person name="Long H."/>
            <person name="Ramasamy R.K."/>
            <person name="Rodriguez J.C."/>
            <person name="Van S.L."/>
            <person name="Yuan L."/>
            <person name="Wang Z."/>
            <person name="Xia Z."/>
            <person name="Xiao L."/>
            <person name="Anderson O.D."/>
            <person name="Ouyang S."/>
            <person name="Liang Y."/>
            <person name="Zimin A.V."/>
            <person name="Pertea G."/>
            <person name="Qi P."/>
            <person name="Bennetzen J.L."/>
            <person name="Dai X."/>
            <person name="Dawson M.W."/>
            <person name="Muller H.G."/>
            <person name="Kugler K."/>
            <person name="Rivarola-Duarte L."/>
            <person name="Spannagl M."/>
            <person name="Mayer K.F.X."/>
            <person name="Lu F.H."/>
            <person name="Bevan M.W."/>
            <person name="Leroy P."/>
            <person name="Li P."/>
            <person name="You F.M."/>
            <person name="Sun Q."/>
            <person name="Liu Z."/>
            <person name="Lyons E."/>
            <person name="Wicker T."/>
            <person name="Salzberg S.L."/>
            <person name="Devos K.M."/>
            <person name="Dvorak J."/>
        </authorList>
    </citation>
    <scope>NUCLEOTIDE SEQUENCE [LARGE SCALE GENOMIC DNA]</scope>
    <source>
        <strain evidence="2">cv. AL8/78</strain>
    </source>
</reference>
<proteinExistence type="predicted"/>
<dbReference type="Gene3D" id="3.30.70.100">
    <property type="match status" value="1"/>
</dbReference>
<feature type="region of interest" description="Disordered" evidence="1">
    <location>
        <begin position="41"/>
        <end position="85"/>
    </location>
</feature>
<dbReference type="InterPro" id="IPR036163">
    <property type="entry name" value="HMA_dom_sf"/>
</dbReference>
<evidence type="ECO:0000313" key="3">
    <source>
        <dbReference type="Proteomes" id="UP000015105"/>
    </source>
</evidence>
<evidence type="ECO:0000313" key="2">
    <source>
        <dbReference type="EnsemblPlants" id="AET1Gv20360200.2"/>
    </source>
</evidence>
<dbReference type="CDD" id="cd00371">
    <property type="entry name" value="HMA"/>
    <property type="match status" value="1"/>
</dbReference>
<dbReference type="InterPro" id="IPR006121">
    <property type="entry name" value="HMA_dom"/>
</dbReference>
<sequence length="155" mass="16730">LVRYYSTPSSRSTLFNTAPTPPLLLLHSKHHLLLSSNPRAHARTNYLPSPELGGETRSQATATYAMGEDKKEKPGKADGGDQKKDAAAAAQPIVLKVDLHCAGCATKVKRAIKNAPGTPASSFHSLGLRLLTVPFFVLRLISDRLPLLLRRRGVG</sequence>